<keyword evidence="4" id="KW-1185">Reference proteome</keyword>
<feature type="region of interest" description="Disordered" evidence="2">
    <location>
        <begin position="91"/>
        <end position="116"/>
    </location>
</feature>
<accession>A0A183NJK8</accession>
<proteinExistence type="predicted"/>
<dbReference type="Proteomes" id="UP000269396">
    <property type="component" value="Unassembled WGS sequence"/>
</dbReference>
<dbReference type="AlphaFoldDB" id="A0A183NJK8"/>
<organism evidence="3 4">
    <name type="scientific">Schistosoma mattheei</name>
    <dbReference type="NCBI Taxonomy" id="31246"/>
    <lineage>
        <taxon>Eukaryota</taxon>
        <taxon>Metazoa</taxon>
        <taxon>Spiralia</taxon>
        <taxon>Lophotrochozoa</taxon>
        <taxon>Platyhelminthes</taxon>
        <taxon>Trematoda</taxon>
        <taxon>Digenea</taxon>
        <taxon>Strigeidida</taxon>
        <taxon>Schistosomatoidea</taxon>
        <taxon>Schistosomatidae</taxon>
        <taxon>Schistosoma</taxon>
    </lineage>
</organism>
<reference evidence="3 4" key="1">
    <citation type="submission" date="2018-11" db="EMBL/GenBank/DDBJ databases">
        <authorList>
            <consortium name="Pathogen Informatics"/>
        </authorList>
    </citation>
    <scope>NUCLEOTIDE SEQUENCE [LARGE SCALE GENOMIC DNA]</scope>
    <source>
        <strain>Denwood</strain>
        <strain evidence="4">Zambia</strain>
    </source>
</reference>
<protein>
    <submittedName>
        <fullName evidence="3">Uncharacterized protein</fullName>
    </submittedName>
</protein>
<feature type="compositionally biased region" description="Polar residues" evidence="2">
    <location>
        <begin position="91"/>
        <end position="115"/>
    </location>
</feature>
<evidence type="ECO:0000313" key="4">
    <source>
        <dbReference type="Proteomes" id="UP000269396"/>
    </source>
</evidence>
<evidence type="ECO:0000256" key="2">
    <source>
        <dbReference type="SAM" id="MobiDB-lite"/>
    </source>
</evidence>
<gene>
    <name evidence="3" type="ORF">SMTD_LOCUS2294</name>
</gene>
<dbReference type="EMBL" id="UZAL01003056">
    <property type="protein sequence ID" value="VDO85824.1"/>
    <property type="molecule type" value="Genomic_DNA"/>
</dbReference>
<keyword evidence="1" id="KW-0175">Coiled coil</keyword>
<feature type="coiled-coil region" evidence="1">
    <location>
        <begin position="29"/>
        <end position="56"/>
    </location>
</feature>
<name>A0A183NJK8_9TREM</name>
<evidence type="ECO:0000256" key="1">
    <source>
        <dbReference type="SAM" id="Coils"/>
    </source>
</evidence>
<evidence type="ECO:0000313" key="3">
    <source>
        <dbReference type="EMBL" id="VDO85824.1"/>
    </source>
</evidence>
<sequence length="244" mass="27470">MRKKRERKHRSKMSNTVTLSSCLLLSSSLDQTKTVNDELSEKRVNLRKERSRLAAQIRRNREGQSLMLIQNALPISSHVLGLNLVQQNSKSSNSINGTKQINQSSENNNVINSGTIGRGQKKTTYFNSSMSNTMTGFLTTTSTEISSSAISNIPSAINLEKTRVLRIAGHTLFLLNKLSSYLRLQAKLCLTLNSQSLYGMLIDAKEMRIAYVTPALAKAIGWSWFISYYHMDFNTVMLYVHLML</sequence>